<name>A0A8H4QW51_9AGAR</name>
<feature type="compositionally biased region" description="Polar residues" evidence="1">
    <location>
        <begin position="48"/>
        <end position="58"/>
    </location>
</feature>
<feature type="domain" description="Transcription factor CBF/NF-Y/archaeal histone" evidence="2">
    <location>
        <begin position="69"/>
        <end position="131"/>
    </location>
</feature>
<reference evidence="3 4" key="1">
    <citation type="submission" date="2019-12" db="EMBL/GenBank/DDBJ databases">
        <authorList>
            <person name="Floudas D."/>
            <person name="Bentzer J."/>
            <person name="Ahren D."/>
            <person name="Johansson T."/>
            <person name="Persson P."/>
            <person name="Tunlid A."/>
        </authorList>
    </citation>
    <scope>NUCLEOTIDE SEQUENCE [LARGE SCALE GENOMIC DNA]</scope>
    <source>
        <strain evidence="3 4">CBS 102.39</strain>
    </source>
</reference>
<keyword evidence="4" id="KW-1185">Reference proteome</keyword>
<comment type="caution">
    <text evidence="3">The sequence shown here is derived from an EMBL/GenBank/DDBJ whole genome shotgun (WGS) entry which is preliminary data.</text>
</comment>
<feature type="compositionally biased region" description="Polar residues" evidence="1">
    <location>
        <begin position="237"/>
        <end position="270"/>
    </location>
</feature>
<feature type="compositionally biased region" description="Acidic residues" evidence="1">
    <location>
        <begin position="19"/>
        <end position="41"/>
    </location>
</feature>
<dbReference type="EMBL" id="JAACJL010000030">
    <property type="protein sequence ID" value="KAF4617755.1"/>
    <property type="molecule type" value="Genomic_DNA"/>
</dbReference>
<feature type="compositionally biased region" description="Pro residues" evidence="1">
    <location>
        <begin position="181"/>
        <end position="194"/>
    </location>
</feature>
<feature type="region of interest" description="Disordered" evidence="1">
    <location>
        <begin position="172"/>
        <end position="377"/>
    </location>
</feature>
<accession>A0A8H4QW51</accession>
<sequence>MASFTPHIAFKGPPFLSEQADEDTDVEADLEVDQLDSDTDPEEHAGTTKPTKNKNGSTRPGERVPGHTLLPATRIENMLKADGITSDISLSKEGLYVLSVATEEFIKRLIQAGHREASAHRRNQINYTDMATTTRQYQEFMCLNDTIPAPVTLKEALVLRQERERQLYEENPAFSSSLYPTPAPPAPSILPSPEPELATITTLSPPKPSKKAKNGNGKEKTNGSAVHKRPYSRKQPKTSLPASDATMQVDHQQRAAESSITSLEQSQNNRRFARNGMSAAASSMPPHVLNGHSTGLSPAHSPQSYSDDESMNTGPPPPPPHDPHALSHSPPYDSAWTQNHYVGPASGFLHGQPPPPPPFAHASQNPGRTIYQTHRPD</sequence>
<dbReference type="AlphaFoldDB" id="A0A8H4QW51"/>
<evidence type="ECO:0000259" key="2">
    <source>
        <dbReference type="Pfam" id="PF00808"/>
    </source>
</evidence>
<dbReference type="SUPFAM" id="SSF47113">
    <property type="entry name" value="Histone-fold"/>
    <property type="match status" value="1"/>
</dbReference>
<feature type="compositionally biased region" description="Polar residues" evidence="1">
    <location>
        <begin position="291"/>
        <end position="305"/>
    </location>
</feature>
<dbReference type="Proteomes" id="UP000521872">
    <property type="component" value="Unassembled WGS sequence"/>
</dbReference>
<dbReference type="InterPro" id="IPR003958">
    <property type="entry name" value="CBFA_NFYB_domain"/>
</dbReference>
<dbReference type="GO" id="GO:0046982">
    <property type="term" value="F:protein heterodimerization activity"/>
    <property type="evidence" value="ECO:0007669"/>
    <property type="project" value="InterPro"/>
</dbReference>
<feature type="compositionally biased region" description="Basic residues" evidence="1">
    <location>
        <begin position="226"/>
        <end position="236"/>
    </location>
</feature>
<evidence type="ECO:0000313" key="4">
    <source>
        <dbReference type="Proteomes" id="UP000521872"/>
    </source>
</evidence>
<feature type="region of interest" description="Disordered" evidence="1">
    <location>
        <begin position="1"/>
        <end position="67"/>
    </location>
</feature>
<organism evidence="3 4">
    <name type="scientific">Agrocybe pediades</name>
    <dbReference type="NCBI Taxonomy" id="84607"/>
    <lineage>
        <taxon>Eukaryota</taxon>
        <taxon>Fungi</taxon>
        <taxon>Dikarya</taxon>
        <taxon>Basidiomycota</taxon>
        <taxon>Agaricomycotina</taxon>
        <taxon>Agaricomycetes</taxon>
        <taxon>Agaricomycetidae</taxon>
        <taxon>Agaricales</taxon>
        <taxon>Agaricineae</taxon>
        <taxon>Strophariaceae</taxon>
        <taxon>Agrocybe</taxon>
    </lineage>
</organism>
<dbReference type="Pfam" id="PF00808">
    <property type="entry name" value="CBFD_NFYB_HMF"/>
    <property type="match status" value="1"/>
</dbReference>
<dbReference type="InterPro" id="IPR009072">
    <property type="entry name" value="Histone-fold"/>
</dbReference>
<protein>
    <recommendedName>
        <fullName evidence="2">Transcription factor CBF/NF-Y/archaeal histone domain-containing protein</fullName>
    </recommendedName>
</protein>
<evidence type="ECO:0000313" key="3">
    <source>
        <dbReference type="EMBL" id="KAF4617755.1"/>
    </source>
</evidence>
<proteinExistence type="predicted"/>
<dbReference type="Gene3D" id="1.10.20.10">
    <property type="entry name" value="Histone, subunit A"/>
    <property type="match status" value="1"/>
</dbReference>
<feature type="compositionally biased region" description="Polar residues" evidence="1">
    <location>
        <begin position="362"/>
        <end position="377"/>
    </location>
</feature>
<evidence type="ECO:0000256" key="1">
    <source>
        <dbReference type="SAM" id="MobiDB-lite"/>
    </source>
</evidence>
<gene>
    <name evidence="3" type="ORF">D9613_006044</name>
</gene>